<dbReference type="AlphaFoldDB" id="A0A5A7U1U5"/>
<dbReference type="Pfam" id="PF02992">
    <property type="entry name" value="Transposase_21"/>
    <property type="match status" value="1"/>
</dbReference>
<feature type="region of interest" description="Disordered" evidence="1">
    <location>
        <begin position="594"/>
        <end position="613"/>
    </location>
</feature>
<evidence type="ECO:0008006" key="4">
    <source>
        <dbReference type="Google" id="ProtNLM"/>
    </source>
</evidence>
<feature type="compositionally biased region" description="Polar residues" evidence="1">
    <location>
        <begin position="196"/>
        <end position="211"/>
    </location>
</feature>
<dbReference type="Proteomes" id="UP000321393">
    <property type="component" value="Unassembled WGS sequence"/>
</dbReference>
<sequence>MQTHCIGYPHSHVAYMDALDQCVCIKYKGSCIHSVNRIRKWSIPDAEKDVDIKNVGNKGFSDALNTTSREASGKHSFPMHHVGVDKYSSGKSLKRRENRLMSIGNSPVSNAFWGISRRCGTGSGNPFFNRFSSVFYITETERGKERRSREPSPFPSPFRRCSAAVSRRCPSSPSTTLEWVYHGESLSYRGTENFEEGTSSNPFNEGTSSRQFNEEGDIFDEDTTNNIFQDLLNQARNELYPGCSEFSSLNFLLKLMHVKVLNGWSNKSFDMLLELLRAAFPMCNSTIPSSFYEAKRKLRDLGLGYETIHACKYDCVLYWKEFADLQHCPTCGEARYKEGSVDLRWHRDKRVETDDVLRHLADAEGWKHFDSECPDFASDPRNVRLGLASDGFNPFGQMSTSYNQFFQLYAALLWRINDFPTYGHLSGWSTKGYQACPICMGDRSSFGIRGRISFMGHRRYLPQNHVWRRSRLHDGKVERKAPPVDKKRKRALNWTKKSIFFDLPYWSRLLLRHKLDVMHIEKNVCDNLVGTLLNIEGKMKDTMNARLDLQDLKIRKDLHLVEVGNRLVKPYASYTLTTSERVEFYNIAGGSSSVGDNTGSSSQQTTPTSRKRAQSRLLELECHVAINGRIPMTIAPGAEKPISPHVVRFSQAIGVCSRPLKSSGPTIIDISKSTATWRRLVPTHQTHWLDGMRIDTFSATIISAVHSRSKSFLQRQYKLAERKGESIDRVEVFRETHVRTGTFVSQAVEDAHNQMLELQSQYTPEGSQPLSEDEICDQVLGRRPGYSKGLGWGPKLKTRRTASASSSSTSCSQSTEKEIELQAKLHEVLERIEVQDRNHQALASQVECMKKMIEELTCAQQGPPHDP</sequence>
<feature type="region of interest" description="Disordered" evidence="1">
    <location>
        <begin position="192"/>
        <end position="211"/>
    </location>
</feature>
<gene>
    <name evidence="2" type="ORF">E6C27_scaffold498G00520</name>
</gene>
<dbReference type="InterPro" id="IPR004242">
    <property type="entry name" value="Transposase_21"/>
</dbReference>
<evidence type="ECO:0000256" key="1">
    <source>
        <dbReference type="SAM" id="MobiDB-lite"/>
    </source>
</evidence>
<dbReference type="InterPro" id="IPR004252">
    <property type="entry name" value="Probable_transposase_24"/>
</dbReference>
<dbReference type="PANTHER" id="PTHR10775:SF185">
    <property type="entry name" value="OS08G0208400 PROTEIN"/>
    <property type="match status" value="1"/>
</dbReference>
<evidence type="ECO:0000313" key="3">
    <source>
        <dbReference type="Proteomes" id="UP000321393"/>
    </source>
</evidence>
<proteinExistence type="predicted"/>
<dbReference type="OrthoDB" id="5987552at2759"/>
<protein>
    <recommendedName>
        <fullName evidence="4">CACTA en-spm transposon protein</fullName>
    </recommendedName>
</protein>
<name>A0A5A7U1U5_CUCMM</name>
<feature type="compositionally biased region" description="Low complexity" evidence="1">
    <location>
        <begin position="594"/>
        <end position="608"/>
    </location>
</feature>
<feature type="region of interest" description="Disordered" evidence="1">
    <location>
        <begin position="790"/>
        <end position="816"/>
    </location>
</feature>
<accession>A0A5A7U1U5</accession>
<feature type="compositionally biased region" description="Low complexity" evidence="1">
    <location>
        <begin position="801"/>
        <end position="814"/>
    </location>
</feature>
<comment type="caution">
    <text evidence="2">The sequence shown here is derived from an EMBL/GenBank/DDBJ whole genome shotgun (WGS) entry which is preliminary data.</text>
</comment>
<organism evidence="2 3">
    <name type="scientific">Cucumis melo var. makuwa</name>
    <name type="common">Oriental melon</name>
    <dbReference type="NCBI Taxonomy" id="1194695"/>
    <lineage>
        <taxon>Eukaryota</taxon>
        <taxon>Viridiplantae</taxon>
        <taxon>Streptophyta</taxon>
        <taxon>Embryophyta</taxon>
        <taxon>Tracheophyta</taxon>
        <taxon>Spermatophyta</taxon>
        <taxon>Magnoliopsida</taxon>
        <taxon>eudicotyledons</taxon>
        <taxon>Gunneridae</taxon>
        <taxon>Pentapetalae</taxon>
        <taxon>rosids</taxon>
        <taxon>fabids</taxon>
        <taxon>Cucurbitales</taxon>
        <taxon>Cucurbitaceae</taxon>
        <taxon>Benincaseae</taxon>
        <taxon>Cucumis</taxon>
    </lineage>
</organism>
<dbReference type="EMBL" id="SSTE01013200">
    <property type="protein sequence ID" value="KAA0047449.1"/>
    <property type="molecule type" value="Genomic_DNA"/>
</dbReference>
<evidence type="ECO:0000313" key="2">
    <source>
        <dbReference type="EMBL" id="KAA0047449.1"/>
    </source>
</evidence>
<dbReference type="PANTHER" id="PTHR10775">
    <property type="entry name" value="OS08G0208400 PROTEIN"/>
    <property type="match status" value="1"/>
</dbReference>
<reference evidence="2 3" key="1">
    <citation type="submission" date="2019-08" db="EMBL/GenBank/DDBJ databases">
        <title>Draft genome sequences of two oriental melons (Cucumis melo L. var makuwa).</title>
        <authorList>
            <person name="Kwon S.-Y."/>
        </authorList>
    </citation>
    <scope>NUCLEOTIDE SEQUENCE [LARGE SCALE GENOMIC DNA]</scope>
    <source>
        <strain evidence="3">cv. SW 3</strain>
        <tissue evidence="2">Leaf</tissue>
    </source>
</reference>
<dbReference type="Pfam" id="PF03004">
    <property type="entry name" value="Transposase_24"/>
    <property type="match status" value="1"/>
</dbReference>